<organism evidence="3 4">
    <name type="scientific">Paracidovorax wautersii</name>
    <dbReference type="NCBI Taxonomy" id="1177982"/>
    <lineage>
        <taxon>Bacteria</taxon>
        <taxon>Pseudomonadati</taxon>
        <taxon>Pseudomonadota</taxon>
        <taxon>Betaproteobacteria</taxon>
        <taxon>Burkholderiales</taxon>
        <taxon>Comamonadaceae</taxon>
        <taxon>Paracidovorax</taxon>
    </lineage>
</organism>
<dbReference type="Proteomes" id="UP000461670">
    <property type="component" value="Unassembled WGS sequence"/>
</dbReference>
<reference evidence="4" key="1">
    <citation type="journal article" date="2020" name="MBio">
        <title>Horizontal gene transfer to a defensive symbiont with a reduced genome amongst a multipartite beetle microbiome.</title>
        <authorList>
            <person name="Waterworth S.C."/>
            <person name="Florez L.V."/>
            <person name="Rees E.R."/>
            <person name="Hertweck C."/>
            <person name="Kaltenpoth M."/>
            <person name="Kwan J.C."/>
        </authorList>
    </citation>
    <scope>NUCLEOTIDE SEQUENCE [LARGE SCALE GENOMIC DNA]</scope>
</reference>
<comment type="caution">
    <text evidence="3">The sequence shown here is derived from an EMBL/GenBank/DDBJ whole genome shotgun (WGS) entry which is preliminary data.</text>
</comment>
<gene>
    <name evidence="3" type="ORF">GAK30_03768</name>
</gene>
<name>A0A7V8JNR0_9BURK</name>
<feature type="region of interest" description="Disordered" evidence="1">
    <location>
        <begin position="157"/>
        <end position="177"/>
    </location>
</feature>
<dbReference type="EMBL" id="WNDQ01000095">
    <property type="protein sequence ID" value="KAF1018244.1"/>
    <property type="molecule type" value="Genomic_DNA"/>
</dbReference>
<feature type="chain" id="PRO_5030826417" evidence="2">
    <location>
        <begin position="26"/>
        <end position="177"/>
    </location>
</feature>
<accession>A0A7V8JNR0</accession>
<evidence type="ECO:0000313" key="4">
    <source>
        <dbReference type="Proteomes" id="UP000461670"/>
    </source>
</evidence>
<evidence type="ECO:0000313" key="3">
    <source>
        <dbReference type="EMBL" id="KAF1018244.1"/>
    </source>
</evidence>
<dbReference type="AlphaFoldDB" id="A0A7V8JNR0"/>
<keyword evidence="2" id="KW-0732">Signal</keyword>
<evidence type="ECO:0000256" key="2">
    <source>
        <dbReference type="SAM" id="SignalP"/>
    </source>
</evidence>
<proteinExistence type="predicted"/>
<feature type="signal peptide" evidence="2">
    <location>
        <begin position="1"/>
        <end position="25"/>
    </location>
</feature>
<protein>
    <submittedName>
        <fullName evidence="3">Uncharacterized protein</fullName>
    </submittedName>
</protein>
<evidence type="ECO:0000256" key="1">
    <source>
        <dbReference type="SAM" id="MobiDB-lite"/>
    </source>
</evidence>
<sequence>MTTRSNTRTAIAALLLAALTTWALADGMPDSRVPKRSQHKAVPAPMTTAVQKSNGSGVAVQYRVDGTSQAGRATSVVLQFDDVTDPQGASVRFTADPGLTLRNGNPLTLPAGQRSTATVSVIGESDGLRYLNVFVSQGGASSAISIPIQTGTAPLMKSQGDVQTTREGDSILTMPAK</sequence>